<sequence>MPRRRIPRMKGLLGPPGGAEPSAASIPGKLIGRSGSAVPGSERQFSEGWSGMRNCVRHAEPPLTLREPNVPHITRVGGG</sequence>
<feature type="region of interest" description="Disordered" evidence="1">
    <location>
        <begin position="1"/>
        <end position="47"/>
    </location>
</feature>
<proteinExistence type="predicted"/>
<evidence type="ECO:0000256" key="1">
    <source>
        <dbReference type="SAM" id="MobiDB-lite"/>
    </source>
</evidence>
<evidence type="ECO:0000313" key="2">
    <source>
        <dbReference type="EMBL" id="KAG7494005.1"/>
    </source>
</evidence>
<accession>A0AAV6QMT9</accession>
<dbReference type="EMBL" id="JAGKHQ010000016">
    <property type="protein sequence ID" value="KAG7494005.1"/>
    <property type="molecule type" value="Genomic_DNA"/>
</dbReference>
<dbReference type="Proteomes" id="UP000693946">
    <property type="component" value="Linkage Group LG4"/>
</dbReference>
<evidence type="ECO:0000313" key="3">
    <source>
        <dbReference type="Proteomes" id="UP000693946"/>
    </source>
</evidence>
<comment type="caution">
    <text evidence="2">The sequence shown here is derived from an EMBL/GenBank/DDBJ whole genome shotgun (WGS) entry which is preliminary data.</text>
</comment>
<name>A0AAV6QMT9_SOLSE</name>
<reference evidence="2 3" key="1">
    <citation type="journal article" date="2021" name="Sci. Rep.">
        <title>Chromosome anchoring in Senegalese sole (Solea senegalensis) reveals sex-associated markers and genome rearrangements in flatfish.</title>
        <authorList>
            <person name="Guerrero-Cozar I."/>
            <person name="Gomez-Garrido J."/>
            <person name="Berbel C."/>
            <person name="Martinez-Blanch J.F."/>
            <person name="Alioto T."/>
            <person name="Claros M.G."/>
            <person name="Gagnaire P.A."/>
            <person name="Manchado M."/>
        </authorList>
    </citation>
    <scope>NUCLEOTIDE SEQUENCE [LARGE SCALE GENOMIC DNA]</scope>
    <source>
        <strain evidence="2">Sse05_10M</strain>
    </source>
</reference>
<protein>
    <submittedName>
        <fullName evidence="2">Uncharacterized protein</fullName>
    </submittedName>
</protein>
<organism evidence="2 3">
    <name type="scientific">Solea senegalensis</name>
    <name type="common">Senegalese sole</name>
    <dbReference type="NCBI Taxonomy" id="28829"/>
    <lineage>
        <taxon>Eukaryota</taxon>
        <taxon>Metazoa</taxon>
        <taxon>Chordata</taxon>
        <taxon>Craniata</taxon>
        <taxon>Vertebrata</taxon>
        <taxon>Euteleostomi</taxon>
        <taxon>Actinopterygii</taxon>
        <taxon>Neopterygii</taxon>
        <taxon>Teleostei</taxon>
        <taxon>Neoteleostei</taxon>
        <taxon>Acanthomorphata</taxon>
        <taxon>Carangaria</taxon>
        <taxon>Pleuronectiformes</taxon>
        <taxon>Pleuronectoidei</taxon>
        <taxon>Soleidae</taxon>
        <taxon>Solea</taxon>
    </lineage>
</organism>
<keyword evidence="3" id="KW-1185">Reference proteome</keyword>
<gene>
    <name evidence="2" type="ORF">JOB18_020881</name>
</gene>
<dbReference type="AlphaFoldDB" id="A0AAV6QMT9"/>